<dbReference type="OrthoDB" id="9779128at2"/>
<keyword evidence="4" id="KW-1185">Reference proteome</keyword>
<sequence length="301" mass="30398">MLLLIALSAALGAADQHPQARSEDQPRAGWSQPMRAATGPQDAPPPDFPQGSGPRATSGEPSFDMVSVAQPDDGGASGVSVAAAGAAPGGFVELTELGSGHTILALVGANSAPGGTVLLSAGAFQALGIAPGTGVRVRSATPSPQDQTALRSGAKASTRIDAPEVLLKALRKRVPQYAQASPPPARRRADVQSAASRPPVHVDGESAPGARYPAPAPVARSQPRVEPRAPAPRSGYVVQVAALSAAGRANALARSLGGRVVAGGGLYRVQLGPYGTVAAANRARDEAARHGYRDARVSHTE</sequence>
<evidence type="ECO:0000256" key="1">
    <source>
        <dbReference type="SAM" id="MobiDB-lite"/>
    </source>
</evidence>
<dbReference type="KEGG" id="span:AWL63_15130"/>
<dbReference type="EMBL" id="CP014168">
    <property type="protein sequence ID" value="AOH85089.1"/>
    <property type="molecule type" value="Genomic_DNA"/>
</dbReference>
<dbReference type="RefSeq" id="WP_069205635.1">
    <property type="nucleotide sequence ID" value="NZ_CP014168.1"/>
</dbReference>
<dbReference type="Proteomes" id="UP000094256">
    <property type="component" value="Chromosome"/>
</dbReference>
<feature type="region of interest" description="Disordered" evidence="1">
    <location>
        <begin position="137"/>
        <end position="156"/>
    </location>
</feature>
<evidence type="ECO:0000259" key="2">
    <source>
        <dbReference type="Pfam" id="PF05036"/>
    </source>
</evidence>
<dbReference type="SUPFAM" id="SSF110997">
    <property type="entry name" value="Sporulation related repeat"/>
    <property type="match status" value="1"/>
</dbReference>
<reference evidence="3 4" key="1">
    <citation type="submission" date="2016-01" db="EMBL/GenBank/DDBJ databases">
        <title>Complete genome and mega plasmid sequence of Sphingomonas panacis DCY99 elicits systemic resistance in rice to Xanthomonas oryzae.</title>
        <authorList>
            <person name="Kim Y.J."/>
            <person name="Yang D.C."/>
            <person name="Sing P."/>
        </authorList>
    </citation>
    <scope>NUCLEOTIDE SEQUENCE [LARGE SCALE GENOMIC DNA]</scope>
    <source>
        <strain evidence="3 4">DCY99</strain>
    </source>
</reference>
<proteinExistence type="predicted"/>
<feature type="compositionally biased region" description="Polar residues" evidence="1">
    <location>
        <begin position="140"/>
        <end position="150"/>
    </location>
</feature>
<feature type="region of interest" description="Disordered" evidence="1">
    <location>
        <begin position="175"/>
        <end position="232"/>
    </location>
</feature>
<dbReference type="Gene3D" id="3.30.70.1070">
    <property type="entry name" value="Sporulation related repeat"/>
    <property type="match status" value="1"/>
</dbReference>
<organism evidence="3 4">
    <name type="scientific">Sphingomonas panacis</name>
    <dbReference type="NCBI Taxonomy" id="1560345"/>
    <lineage>
        <taxon>Bacteria</taxon>
        <taxon>Pseudomonadati</taxon>
        <taxon>Pseudomonadota</taxon>
        <taxon>Alphaproteobacteria</taxon>
        <taxon>Sphingomonadales</taxon>
        <taxon>Sphingomonadaceae</taxon>
        <taxon>Sphingomonas</taxon>
    </lineage>
</organism>
<feature type="region of interest" description="Disordered" evidence="1">
    <location>
        <begin position="11"/>
        <end position="78"/>
    </location>
</feature>
<protein>
    <recommendedName>
        <fullName evidence="2">SPOR domain-containing protein</fullName>
    </recommendedName>
</protein>
<evidence type="ECO:0000313" key="3">
    <source>
        <dbReference type="EMBL" id="AOH85089.1"/>
    </source>
</evidence>
<dbReference type="STRING" id="1560345.AWL63_15130"/>
<dbReference type="AlphaFoldDB" id="A0A1B3ZCD6"/>
<feature type="domain" description="SPOR" evidence="2">
    <location>
        <begin position="233"/>
        <end position="295"/>
    </location>
</feature>
<dbReference type="Pfam" id="PF05036">
    <property type="entry name" value="SPOR"/>
    <property type="match status" value="1"/>
</dbReference>
<name>A0A1B3ZCD6_9SPHN</name>
<gene>
    <name evidence="3" type="ORF">AWL63_15130</name>
</gene>
<accession>A0A1B3ZCD6</accession>
<dbReference type="InterPro" id="IPR007730">
    <property type="entry name" value="SPOR-like_dom"/>
</dbReference>
<dbReference type="GO" id="GO:0042834">
    <property type="term" value="F:peptidoglycan binding"/>
    <property type="evidence" value="ECO:0007669"/>
    <property type="project" value="InterPro"/>
</dbReference>
<dbReference type="InterPro" id="IPR036680">
    <property type="entry name" value="SPOR-like_sf"/>
</dbReference>
<evidence type="ECO:0000313" key="4">
    <source>
        <dbReference type="Proteomes" id="UP000094256"/>
    </source>
</evidence>